<dbReference type="GO" id="GO:0031146">
    <property type="term" value="P:SCF-dependent proteasomal ubiquitin-dependent protein catabolic process"/>
    <property type="evidence" value="ECO:0007669"/>
    <property type="project" value="EnsemblPlants"/>
</dbReference>
<dbReference type="InterPro" id="IPR001810">
    <property type="entry name" value="F-box_dom"/>
</dbReference>
<name>A0A166FUY0_DAUCS</name>
<evidence type="ECO:0000313" key="3">
    <source>
        <dbReference type="EMBL" id="WOG81549.1"/>
    </source>
</evidence>
<dbReference type="SUPFAM" id="SSF81383">
    <property type="entry name" value="F-box domain"/>
    <property type="match status" value="1"/>
</dbReference>
<dbReference type="STRING" id="79200.A0A166FUY0"/>
<evidence type="ECO:0000313" key="2">
    <source>
        <dbReference type="EMBL" id="KZN08209.1"/>
    </source>
</evidence>
<dbReference type="EMBL" id="CP093343">
    <property type="protein sequence ID" value="WOG81549.1"/>
    <property type="molecule type" value="Genomic_DNA"/>
</dbReference>
<proteinExistence type="predicted"/>
<dbReference type="Gene3D" id="1.20.1280.50">
    <property type="match status" value="1"/>
</dbReference>
<keyword evidence="4" id="KW-1185">Reference proteome</keyword>
<sequence>MEAFNPHINMPCIPYAFTTISTASCAFPGSITATPTPWMDTRIWSRLPHRLIDRIIAFLPPAAFFRSRSVCKRWYALIFSTHFLQLYLQVSPVRHCFIFFKLKSLKSHIYKNTNPPYNIDQNRLNCEGYLFDPETITWHCLSFPLIPPGYSPSSSSGGLICWVSDEAGPKTIFLTNPLIGSLTPLPSTIRPRLFPSVGLTISTSSIDIVLAGDDMISPYAVKNLTTESFHIDSSGLYSLWGTTSSLPRLCSLESGQMINLGPKFYCMNYSPFSVLAYDISSNTWCNIQAPMRRFLRSPNLVVINNKLVLVAAVEKSKLNVPKSLRLWALQSCGGAWAEIDRMPLQLYAQFEAEEGGRGFNCVGNGEYVAVVIRGSGKAVLFDMGMKRWQWIPACPYENGGGELHGFAYDPKLATPVTGLLDQLTGPF</sequence>
<dbReference type="InterPro" id="IPR050796">
    <property type="entry name" value="SCF_F-box_component"/>
</dbReference>
<dbReference type="KEGG" id="dcr:108215362"/>
<dbReference type="InterPro" id="IPR015915">
    <property type="entry name" value="Kelch-typ_b-propeller"/>
</dbReference>
<feature type="domain" description="F-box" evidence="1">
    <location>
        <begin position="41"/>
        <end position="90"/>
    </location>
</feature>
<reference evidence="3" key="2">
    <citation type="submission" date="2022-03" db="EMBL/GenBank/DDBJ databases">
        <title>Draft title - Genomic analysis of global carrot germplasm unveils the trajectory of domestication and the origin of high carotenoid orange carrot.</title>
        <authorList>
            <person name="Iorizzo M."/>
            <person name="Ellison S."/>
            <person name="Senalik D."/>
            <person name="Macko-Podgorni A."/>
            <person name="Grzebelus D."/>
            <person name="Bostan H."/>
            <person name="Rolling W."/>
            <person name="Curaba J."/>
            <person name="Simon P."/>
        </authorList>
    </citation>
    <scope>NUCLEOTIDE SEQUENCE</scope>
    <source>
        <tissue evidence="3">Leaf</tissue>
    </source>
</reference>
<dbReference type="GO" id="GO:0009933">
    <property type="term" value="P:meristem structural organization"/>
    <property type="evidence" value="ECO:0007669"/>
    <property type="project" value="EnsemblPlants"/>
</dbReference>
<dbReference type="Proteomes" id="UP000077755">
    <property type="component" value="Chromosome 1"/>
</dbReference>
<dbReference type="OMA" id="FHIDAGG"/>
<gene>
    <name evidence="2" type="ORF">DCAR_001274</name>
    <name evidence="3" type="ORF">DCAR_0100700</name>
</gene>
<dbReference type="InterPro" id="IPR011043">
    <property type="entry name" value="Gal_Oxase/kelch_b-propeller"/>
</dbReference>
<dbReference type="SMART" id="SM00256">
    <property type="entry name" value="FBOX"/>
    <property type="match status" value="1"/>
</dbReference>
<dbReference type="SUPFAM" id="SSF50965">
    <property type="entry name" value="Galactose oxidase, central domain"/>
    <property type="match status" value="1"/>
</dbReference>
<organism evidence="2">
    <name type="scientific">Daucus carota subsp. sativus</name>
    <name type="common">Carrot</name>
    <dbReference type="NCBI Taxonomy" id="79200"/>
    <lineage>
        <taxon>Eukaryota</taxon>
        <taxon>Viridiplantae</taxon>
        <taxon>Streptophyta</taxon>
        <taxon>Embryophyta</taxon>
        <taxon>Tracheophyta</taxon>
        <taxon>Spermatophyta</taxon>
        <taxon>Magnoliopsida</taxon>
        <taxon>eudicotyledons</taxon>
        <taxon>Gunneridae</taxon>
        <taxon>Pentapetalae</taxon>
        <taxon>asterids</taxon>
        <taxon>campanulids</taxon>
        <taxon>Apiales</taxon>
        <taxon>Apiaceae</taxon>
        <taxon>Apioideae</taxon>
        <taxon>Scandiceae</taxon>
        <taxon>Daucinae</taxon>
        <taxon>Daucus</taxon>
        <taxon>Daucus sect. Daucus</taxon>
    </lineage>
</organism>
<dbReference type="PANTHER" id="PTHR31672:SF12">
    <property type="entry name" value="F-BOX DOMAIN-CONTAINING PROTEIN"/>
    <property type="match status" value="1"/>
</dbReference>
<dbReference type="AlphaFoldDB" id="A0A166FUY0"/>
<protein>
    <recommendedName>
        <fullName evidence="1">F-box domain-containing protein</fullName>
    </recommendedName>
</protein>
<dbReference type="PROSITE" id="PS50181">
    <property type="entry name" value="FBOX"/>
    <property type="match status" value="1"/>
</dbReference>
<dbReference type="OrthoDB" id="1893842at2759"/>
<dbReference type="GO" id="GO:0000151">
    <property type="term" value="C:ubiquitin ligase complex"/>
    <property type="evidence" value="ECO:0007669"/>
    <property type="project" value="EnsemblPlants"/>
</dbReference>
<dbReference type="Gramene" id="KZN08209">
    <property type="protein sequence ID" value="KZN08209"/>
    <property type="gene ID" value="DCAR_001274"/>
</dbReference>
<dbReference type="GO" id="GO:0006355">
    <property type="term" value="P:regulation of DNA-templated transcription"/>
    <property type="evidence" value="ECO:0007669"/>
    <property type="project" value="EnsemblPlants"/>
</dbReference>
<dbReference type="GO" id="GO:0004842">
    <property type="term" value="F:ubiquitin-protein transferase activity"/>
    <property type="evidence" value="ECO:0007669"/>
    <property type="project" value="EnsemblPlants"/>
</dbReference>
<reference evidence="2" key="1">
    <citation type="journal article" date="2016" name="Nat. Genet.">
        <title>A high-quality carrot genome assembly provides new insights into carotenoid accumulation and asterid genome evolution.</title>
        <authorList>
            <person name="Iorizzo M."/>
            <person name="Ellison S."/>
            <person name="Senalik D."/>
            <person name="Zeng P."/>
            <person name="Satapoomin P."/>
            <person name="Huang J."/>
            <person name="Bowman M."/>
            <person name="Iovene M."/>
            <person name="Sanseverino W."/>
            <person name="Cavagnaro P."/>
            <person name="Yildiz M."/>
            <person name="Macko-Podgorni A."/>
            <person name="Moranska E."/>
            <person name="Grzebelus E."/>
            <person name="Grzebelus D."/>
            <person name="Ashrafi H."/>
            <person name="Zheng Z."/>
            <person name="Cheng S."/>
            <person name="Spooner D."/>
            <person name="Van Deynze A."/>
            <person name="Simon P."/>
        </authorList>
    </citation>
    <scope>NUCLEOTIDE SEQUENCE [LARGE SCALE GENOMIC DNA]</scope>
    <source>
        <tissue evidence="2">Leaf</tissue>
    </source>
</reference>
<evidence type="ECO:0000259" key="1">
    <source>
        <dbReference type="PROSITE" id="PS50181"/>
    </source>
</evidence>
<dbReference type="EMBL" id="LNRQ01000001">
    <property type="protein sequence ID" value="KZN08209.1"/>
    <property type="molecule type" value="Genomic_DNA"/>
</dbReference>
<dbReference type="InterPro" id="IPR036047">
    <property type="entry name" value="F-box-like_dom_sf"/>
</dbReference>
<dbReference type="Pfam" id="PF00646">
    <property type="entry name" value="F-box"/>
    <property type="match status" value="1"/>
</dbReference>
<accession>A0A166FUY0</accession>
<dbReference type="Gene3D" id="2.120.10.80">
    <property type="entry name" value="Kelch-type beta propeller"/>
    <property type="match status" value="1"/>
</dbReference>
<dbReference type="FunFam" id="1.20.1280.50:FF:000040">
    <property type="entry name" value="protein UNUSUAL FLORAL ORGANS"/>
    <property type="match status" value="1"/>
</dbReference>
<evidence type="ECO:0000313" key="4">
    <source>
        <dbReference type="Proteomes" id="UP000077755"/>
    </source>
</evidence>
<dbReference type="PANTHER" id="PTHR31672">
    <property type="entry name" value="BNACNNG10540D PROTEIN"/>
    <property type="match status" value="1"/>
</dbReference>